<reference evidence="2 3" key="2">
    <citation type="journal article" date="2018" name="Nature">
        <title>Mutant phenotypes for thousands of bacterial genes of unknown function.</title>
        <authorList>
            <person name="Price M.N."/>
            <person name="Wetmore K.M."/>
            <person name="Waters R.J."/>
            <person name="Callaghan M."/>
            <person name="Ray J."/>
            <person name="Liu H."/>
            <person name="Kuehl J.V."/>
            <person name="Melnyk R.A."/>
            <person name="Lamson J.S."/>
            <person name="Suh Y."/>
            <person name="Carlson H.K."/>
            <person name="Esquivel Z."/>
            <person name="Sadeeshkumar H."/>
            <person name="Chakraborty R."/>
            <person name="Zane G.M."/>
            <person name="Rubin B.E."/>
            <person name="Wall J.D."/>
            <person name="Visel A."/>
            <person name="Bristow J."/>
            <person name="Blow M.J."/>
            <person name="Arkin A.P."/>
            <person name="Deutschbauer A.M."/>
        </authorList>
    </citation>
    <scope>NUCLEOTIDE SEQUENCE [LARGE SCALE GENOMIC DNA]</scope>
    <source>
        <strain evidence="2 3">FW300-N2E2</strain>
    </source>
</reference>
<reference evidence="3" key="1">
    <citation type="submission" date="2016-04" db="EMBL/GenBank/DDBJ databases">
        <authorList>
            <person name="Ray J."/>
            <person name="Price M."/>
            <person name="Deutschbauer A."/>
        </authorList>
    </citation>
    <scope>NUCLEOTIDE SEQUENCE [LARGE SCALE GENOMIC DNA]</scope>
    <source>
        <strain evidence="3">FW300-N2E2</strain>
    </source>
</reference>
<sequence length="107" mass="12646">MLRIVFFSDHYRQKIQDWQFAARLVLLKARHDYLTGGKSPVLKSILNEVLQAVPQTMEWWDDPEILPIGDTDITLRDAQGRWRSYRINILISKDRPGLRVAFYDEKT</sequence>
<dbReference type="Proteomes" id="UP000076083">
    <property type="component" value="Chromosome"/>
</dbReference>
<dbReference type="EMBL" id="CP015225">
    <property type="protein sequence ID" value="AMZ70532.1"/>
    <property type="molecule type" value="Genomic_DNA"/>
</dbReference>
<dbReference type="AlphaFoldDB" id="A0A159ZWK7"/>
<evidence type="ECO:0000313" key="3">
    <source>
        <dbReference type="Proteomes" id="UP000076083"/>
    </source>
</evidence>
<name>A0A159ZWK7_PSEFL</name>
<proteinExistence type="predicted"/>
<dbReference type="InterPro" id="IPR041413">
    <property type="entry name" value="MLTR_LBD"/>
</dbReference>
<evidence type="ECO:0000259" key="1">
    <source>
        <dbReference type="Pfam" id="PF17765"/>
    </source>
</evidence>
<evidence type="ECO:0000313" key="2">
    <source>
        <dbReference type="EMBL" id="AMZ70532.1"/>
    </source>
</evidence>
<feature type="domain" description="MmyB-like transcription regulator ligand binding" evidence="1">
    <location>
        <begin position="1"/>
        <end position="101"/>
    </location>
</feature>
<dbReference type="Pfam" id="PF17765">
    <property type="entry name" value="MLTR_LBD"/>
    <property type="match status" value="1"/>
</dbReference>
<gene>
    <name evidence="2" type="ORF">TK06_05235</name>
</gene>
<protein>
    <recommendedName>
        <fullName evidence="1">MmyB-like transcription regulator ligand binding domain-containing protein</fullName>
    </recommendedName>
</protein>
<organism evidence="2 3">
    <name type="scientific">Pseudomonas fluorescens</name>
    <dbReference type="NCBI Taxonomy" id="294"/>
    <lineage>
        <taxon>Bacteria</taxon>
        <taxon>Pseudomonadati</taxon>
        <taxon>Pseudomonadota</taxon>
        <taxon>Gammaproteobacteria</taxon>
        <taxon>Pseudomonadales</taxon>
        <taxon>Pseudomonadaceae</taxon>
        <taxon>Pseudomonas</taxon>
    </lineage>
</organism>
<accession>A0A159ZWK7</accession>